<dbReference type="Gene3D" id="3.40.50.150">
    <property type="entry name" value="Vaccinia Virus protein VP39"/>
    <property type="match status" value="1"/>
</dbReference>
<dbReference type="PANTHER" id="PTHR47087">
    <property type="entry name" value="METHIONINE S-METHYLTRANSFERASE"/>
    <property type="match status" value="1"/>
</dbReference>
<evidence type="ECO:0000259" key="2">
    <source>
        <dbReference type="Pfam" id="PF05175"/>
    </source>
</evidence>
<dbReference type="InterPro" id="IPR015421">
    <property type="entry name" value="PyrdxlP-dep_Trfase_major"/>
</dbReference>
<dbReference type="InterPro" id="IPR004839">
    <property type="entry name" value="Aminotransferase_I/II_large"/>
</dbReference>
<dbReference type="InterPro" id="IPR025779">
    <property type="entry name" value="Met_S-MeTrfase"/>
</dbReference>
<protein>
    <recommendedName>
        <fullName evidence="5">Methionine S-methyltransferase</fullName>
    </recommendedName>
</protein>
<organism evidence="3 4">
    <name type="scientific">Sphagnum jensenii</name>
    <dbReference type="NCBI Taxonomy" id="128206"/>
    <lineage>
        <taxon>Eukaryota</taxon>
        <taxon>Viridiplantae</taxon>
        <taxon>Streptophyta</taxon>
        <taxon>Embryophyta</taxon>
        <taxon>Bryophyta</taxon>
        <taxon>Sphagnophytina</taxon>
        <taxon>Sphagnopsida</taxon>
        <taxon>Sphagnales</taxon>
        <taxon>Sphagnaceae</taxon>
        <taxon>Sphagnum</taxon>
    </lineage>
</organism>
<evidence type="ECO:0000313" key="4">
    <source>
        <dbReference type="Proteomes" id="UP001497444"/>
    </source>
</evidence>
<dbReference type="Pfam" id="PF00155">
    <property type="entry name" value="Aminotran_1_2"/>
    <property type="match status" value="1"/>
</dbReference>
<dbReference type="EMBL" id="OZ020097">
    <property type="protein sequence ID" value="CAK9267914.1"/>
    <property type="molecule type" value="Genomic_DNA"/>
</dbReference>
<accession>A0ABP0WNE2</accession>
<dbReference type="CDD" id="cd02440">
    <property type="entry name" value="AdoMet_MTases"/>
    <property type="match status" value="1"/>
</dbReference>
<dbReference type="InterPro" id="IPR007848">
    <property type="entry name" value="Small_mtfrase_dom"/>
</dbReference>
<dbReference type="Pfam" id="PF05175">
    <property type="entry name" value="MTS"/>
    <property type="match status" value="1"/>
</dbReference>
<reference evidence="3 4" key="1">
    <citation type="submission" date="2024-02" db="EMBL/GenBank/DDBJ databases">
        <authorList>
            <consortium name="ELIXIR-Norway"/>
            <consortium name="Elixir Norway"/>
        </authorList>
    </citation>
    <scope>NUCLEOTIDE SEQUENCE [LARGE SCALE GENOMIC DNA]</scope>
</reference>
<feature type="domain" description="Aminotransferase class I/classII large" evidence="1">
    <location>
        <begin position="746"/>
        <end position="1082"/>
    </location>
</feature>
<dbReference type="InterPro" id="IPR029063">
    <property type="entry name" value="SAM-dependent_MTases_sf"/>
</dbReference>
<feature type="domain" description="Methyltransferase small" evidence="2">
    <location>
        <begin position="128"/>
        <end position="178"/>
    </location>
</feature>
<dbReference type="Gene3D" id="3.40.640.10">
    <property type="entry name" value="Type I PLP-dependent aspartate aminotransferase-like (Major domain)"/>
    <property type="match status" value="1"/>
</dbReference>
<proteinExistence type="predicted"/>
<gene>
    <name evidence="3" type="ORF">CSSPJE1EN1_LOCUS13392</name>
</gene>
<dbReference type="PROSITE" id="PS51555">
    <property type="entry name" value="SAM_MT12"/>
    <property type="match status" value="1"/>
</dbReference>
<name>A0ABP0WNE2_9BRYO</name>
<dbReference type="SUPFAM" id="SSF53383">
    <property type="entry name" value="PLP-dependent transferases"/>
    <property type="match status" value="1"/>
</dbReference>
<evidence type="ECO:0000313" key="3">
    <source>
        <dbReference type="EMBL" id="CAK9267914.1"/>
    </source>
</evidence>
<dbReference type="InterPro" id="IPR015424">
    <property type="entry name" value="PyrdxlP-dep_Trfase"/>
</dbReference>
<evidence type="ECO:0000259" key="1">
    <source>
        <dbReference type="Pfam" id="PF00155"/>
    </source>
</evidence>
<dbReference type="SUPFAM" id="SSF53335">
    <property type="entry name" value="S-adenosyl-L-methionine-dependent methyltransferases"/>
    <property type="match status" value="1"/>
</dbReference>
<sequence>MEPLVSVTEFLEQCKVSGDSAYNAVKVVLERLHNPETRVSARVLLAAVEKHVAQEEEKEKERESCGVAVDSMTKYHFRIHQLSLTDYEGFRENRQKLTLLELPSIFVPEDWSFTFFEGINRHPDTGFRDRDVAELGCGNGWVSIALAERWSPRKVYGLDINPRAIKVAWINLFLNALNEEGSPVLDHEGKTLLDRVEFHVSDLLAYCREHNLMLDRIIGCIPQILNPDPGAMSKIVSENASEEFLYSLSNYCGLQGFVEDQFGLGLVARAAEEGISIIKPTGVMIFNIGGRPGQAVTERVFSRRGFHITKLWQTRVNQAADTDILALVEIEKNTRHRFEFFMGRVSEEPISARTAWAYLNYGGEISHGLSVYECKLRMPIQVKTISKFLSDGLQETRGALDLSFPDEAMAEEKIPFLAHLAHALKDLSYFPYESSGGSSRFRNLIAGFMRIYHRIPLTPASVVVFPSRAATIENLLRVFSPRLALVDASLTRYLPKKWLTALPAAINTKVAPQSNNTVTVVEAPHRSDLVMRLLKNLKPQIIITSLEDFEMRTSTAFEQLLEATSSIGARLVLDISDHLELSSLPGTNGVLQFLASHPLPMHATIICGLVKNKVYSDLEVAFVMSENETLLNMLAKTGDITYGRTGISSQFYYGCLFHELLSFQLPERHTTEQRLPKVEDKQTNTINFSASTLAAISEVEDVHLNKEHPTIRMDFHENALPVPPAVKMCVFEGFARQNIAEAEMDLKPEISQFLKSRFGLPSTYSEELILSNTLISLFTTLVLACVEENGTLVFPMGSDGTYVSAAKFLEAKVKRLPTDAANSFKATAEQIDLFLQGIKKPWLYLSGPTVSPTGAVYTNDEILAILAVCKKHGARVILDTSYSGLEYNAEANSATWNLEQAISEHPGGCSSSYAILFVGGFSSVLMTGGLEFGFAAVSDTIYVDIFKDVPTVSRPHGTLKYTIKKLLGMMDQEILAKGLEEQKQLLQFRAQRLSKLLTLCGWEVIVPCGGASMVAKPSAYMGRIVKGGAFGDKKLESHNIRDAILEVTGLMVSSSLWTGIPDYFRFMIALTDTDFTNALSALLKFRDSVFI</sequence>
<dbReference type="PANTHER" id="PTHR47087:SF1">
    <property type="entry name" value="METHIONINE S-METHYLTRANSFERASE"/>
    <property type="match status" value="1"/>
</dbReference>
<dbReference type="Proteomes" id="UP001497444">
    <property type="component" value="Chromosome 2"/>
</dbReference>
<keyword evidence="4" id="KW-1185">Reference proteome</keyword>
<evidence type="ECO:0008006" key="5">
    <source>
        <dbReference type="Google" id="ProtNLM"/>
    </source>
</evidence>